<keyword evidence="2" id="KW-1185">Reference proteome</keyword>
<name>A0ABR3AML6_PHYBL</name>
<comment type="caution">
    <text evidence="1">The sequence shown here is derived from an EMBL/GenBank/DDBJ whole genome shotgun (WGS) entry which is preliminary data.</text>
</comment>
<evidence type="ECO:0000313" key="1">
    <source>
        <dbReference type="EMBL" id="KAL0077372.1"/>
    </source>
</evidence>
<organism evidence="1 2">
    <name type="scientific">Phycomyces blakesleeanus</name>
    <dbReference type="NCBI Taxonomy" id="4837"/>
    <lineage>
        <taxon>Eukaryota</taxon>
        <taxon>Fungi</taxon>
        <taxon>Fungi incertae sedis</taxon>
        <taxon>Mucoromycota</taxon>
        <taxon>Mucoromycotina</taxon>
        <taxon>Mucoromycetes</taxon>
        <taxon>Mucorales</taxon>
        <taxon>Phycomycetaceae</taxon>
        <taxon>Phycomyces</taxon>
    </lineage>
</organism>
<proteinExistence type="predicted"/>
<gene>
    <name evidence="1" type="ORF">J3Q64DRAFT_1703022</name>
</gene>
<dbReference type="Proteomes" id="UP001448207">
    <property type="component" value="Unassembled WGS sequence"/>
</dbReference>
<sequence>MIAVVDTLEINCGYSIQLDDDINITQKFSSSKQTPSFSFLSQKFLFFILKGSFLANQQALLSEINQAYFSETIPITFEPVPIAEDLKVRSITCSLKEYTTIYSKFFLLLLLKDINKICFFDISKEISSVSLECL</sequence>
<accession>A0ABR3AML6</accession>
<dbReference type="EMBL" id="JBCLYO010000028">
    <property type="protein sequence ID" value="KAL0077372.1"/>
    <property type="molecule type" value="Genomic_DNA"/>
</dbReference>
<reference evidence="1 2" key="1">
    <citation type="submission" date="2024-04" db="EMBL/GenBank/DDBJ databases">
        <title>Symmetric and asymmetric DNA N6-adenine methylation regulates different biological responses in Mucorales.</title>
        <authorList>
            <consortium name="Lawrence Berkeley National Laboratory"/>
            <person name="Lax C."/>
            <person name="Mondo S.J."/>
            <person name="Osorio-Concepcion M."/>
            <person name="Muszewska A."/>
            <person name="Corrochano-Luque M."/>
            <person name="Gutierrez G."/>
            <person name="Riley R."/>
            <person name="Lipzen A."/>
            <person name="Guo J."/>
            <person name="Hundley H."/>
            <person name="Amirebrahimi M."/>
            <person name="Ng V."/>
            <person name="Lorenzo-Gutierrez D."/>
            <person name="Binder U."/>
            <person name="Yang J."/>
            <person name="Song Y."/>
            <person name="Canovas D."/>
            <person name="Navarro E."/>
            <person name="Freitag M."/>
            <person name="Gabaldon T."/>
            <person name="Grigoriev I.V."/>
            <person name="Corrochano L.M."/>
            <person name="Nicolas F.E."/>
            <person name="Garre V."/>
        </authorList>
    </citation>
    <scope>NUCLEOTIDE SEQUENCE [LARGE SCALE GENOMIC DNA]</scope>
    <source>
        <strain evidence="1 2">L51</strain>
    </source>
</reference>
<protein>
    <submittedName>
        <fullName evidence="1">Uncharacterized protein</fullName>
    </submittedName>
</protein>
<evidence type="ECO:0000313" key="2">
    <source>
        <dbReference type="Proteomes" id="UP001448207"/>
    </source>
</evidence>